<evidence type="ECO:0000313" key="4">
    <source>
        <dbReference type="Proteomes" id="UP000563906"/>
    </source>
</evidence>
<evidence type="ECO:0000313" key="3">
    <source>
        <dbReference type="EMBL" id="MBA6156221.1"/>
    </source>
</evidence>
<dbReference type="GO" id="GO:0051301">
    <property type="term" value="P:cell division"/>
    <property type="evidence" value="ECO:0007669"/>
    <property type="project" value="TreeGrafter"/>
</dbReference>
<dbReference type="Pfam" id="PF13432">
    <property type="entry name" value="TPR_16"/>
    <property type="match status" value="1"/>
</dbReference>
<dbReference type="InterPro" id="IPR011990">
    <property type="entry name" value="TPR-like_helical_dom_sf"/>
</dbReference>
<dbReference type="EMBL" id="JACGLS010000002">
    <property type="protein sequence ID" value="MBA6156221.1"/>
    <property type="molecule type" value="Genomic_DNA"/>
</dbReference>
<evidence type="ECO:0000256" key="1">
    <source>
        <dbReference type="PROSITE-ProRule" id="PRU00339"/>
    </source>
</evidence>
<dbReference type="Proteomes" id="UP000563906">
    <property type="component" value="Unassembled WGS sequence"/>
</dbReference>
<dbReference type="PANTHER" id="PTHR12558:SF44">
    <property type="entry name" value="TETRATRICOPEPTIDE REPEAT-CONTAINING PROTEIN"/>
    <property type="match status" value="1"/>
</dbReference>
<dbReference type="PROSITE" id="PS50005">
    <property type="entry name" value="TPR"/>
    <property type="match status" value="1"/>
</dbReference>
<dbReference type="SMART" id="SM00028">
    <property type="entry name" value="TPR"/>
    <property type="match status" value="7"/>
</dbReference>
<keyword evidence="1" id="KW-0802">TPR repeat</keyword>
<organism evidence="3 4">
    <name type="scientific">Tenacibaculum pelagium</name>
    <dbReference type="NCBI Taxonomy" id="2759527"/>
    <lineage>
        <taxon>Bacteria</taxon>
        <taxon>Pseudomonadati</taxon>
        <taxon>Bacteroidota</taxon>
        <taxon>Flavobacteriia</taxon>
        <taxon>Flavobacteriales</taxon>
        <taxon>Flavobacteriaceae</taxon>
        <taxon>Tenacibaculum</taxon>
    </lineage>
</organism>
<accession>A0A839ARE4</accession>
<dbReference type="Gene3D" id="1.25.40.10">
    <property type="entry name" value="Tetratricopeptide repeat domain"/>
    <property type="match status" value="5"/>
</dbReference>
<gene>
    <name evidence="3" type="ORF">H3Z83_06770</name>
</gene>
<dbReference type="RefSeq" id="WP_182124724.1">
    <property type="nucleotide sequence ID" value="NZ_JACGLS010000002.1"/>
</dbReference>
<feature type="chain" id="PRO_5032873682" evidence="2">
    <location>
        <begin position="20"/>
        <end position="592"/>
    </location>
</feature>
<dbReference type="AlphaFoldDB" id="A0A839ARE4"/>
<feature type="signal peptide" evidence="2">
    <location>
        <begin position="1"/>
        <end position="19"/>
    </location>
</feature>
<feature type="repeat" description="TPR" evidence="1">
    <location>
        <begin position="20"/>
        <end position="53"/>
    </location>
</feature>
<sequence>MKKAIILLSILFFSLFCNAQQNEFAIAENYFRNNEYEKAIQLYKKLYDKSPYNTTYLKRLISCYQETEQFLIADNLLSNKLKEKPNLTYLYVIKGYNFERQQKDDKANNLYQKALKTIDNKGSYGSIIASLFKNYNKLDYAIEAYSKIMDNNPKANYGFQLAQIHGEKGDFPKMFESYVNLVDKNENYLNNVKRFTARYINDDAENENNILFKKALLRKSISNPKDIWNDLLAWLFIRQKQYQKALIQHKALLARNPDNLGRINELGKVAFENEEYETAKECFDLIIEKTNYPSDKFKAINNNLKIAIATKQPDVEEQFKAIFNKYGVNQKTIHTQIAYASYLTFEKRNPEEAEKILEKALTLTKSKFFVAHIKLKLGEVLMFTNKFNKALIYFSQVQTKFKDHFLGQEARFKVAQASYFKNDFKWAKAQLKVLKSSATQLIANDAANLFLTISDNEPKDSISSGLKEYAKADLLAFQNKNEEAIVVLNDIITNYKGQPIEDESLFKQAQLFAKQKKYDDAILNYAKILALDKEGIFIDDVYYQMAELYNNELNNPEKAKEYYQKIIFDHANSIYLVDARKKFRKLRGDIVN</sequence>
<keyword evidence="2" id="KW-0732">Signal</keyword>
<reference evidence="3 4" key="1">
    <citation type="submission" date="2020-07" db="EMBL/GenBank/DDBJ databases">
        <title>Bacterium isolated from marine sediment.</title>
        <authorList>
            <person name="Shang D."/>
            <person name="Du Z.-J."/>
        </authorList>
    </citation>
    <scope>NUCLEOTIDE SEQUENCE [LARGE SCALE GENOMIC DNA]</scope>
    <source>
        <strain evidence="3 4">S7007</strain>
    </source>
</reference>
<dbReference type="SUPFAM" id="SSF48452">
    <property type="entry name" value="TPR-like"/>
    <property type="match status" value="3"/>
</dbReference>
<dbReference type="Pfam" id="PF13174">
    <property type="entry name" value="TPR_6"/>
    <property type="match status" value="2"/>
</dbReference>
<comment type="caution">
    <text evidence="3">The sequence shown here is derived from an EMBL/GenBank/DDBJ whole genome shotgun (WGS) entry which is preliminary data.</text>
</comment>
<keyword evidence="4" id="KW-1185">Reference proteome</keyword>
<dbReference type="InterPro" id="IPR019734">
    <property type="entry name" value="TPR_rpt"/>
</dbReference>
<protein>
    <submittedName>
        <fullName evidence="3">Tetratricopeptide repeat protein</fullName>
    </submittedName>
</protein>
<proteinExistence type="predicted"/>
<name>A0A839ARE4_9FLAO</name>
<evidence type="ECO:0000256" key="2">
    <source>
        <dbReference type="SAM" id="SignalP"/>
    </source>
</evidence>
<dbReference type="PANTHER" id="PTHR12558">
    <property type="entry name" value="CELL DIVISION CYCLE 16,23,27"/>
    <property type="match status" value="1"/>
</dbReference>